<gene>
    <name evidence="2" type="ORF">HMPREF9474_02274</name>
</gene>
<name>E7GMV0_CLOS6</name>
<dbReference type="RefSeq" id="WP_003500519.1">
    <property type="nucleotide sequence ID" value="NZ_GL834310.1"/>
</dbReference>
<keyword evidence="3" id="KW-1185">Reference proteome</keyword>
<comment type="caution">
    <text evidence="2">The sequence shown here is derived from an EMBL/GenBank/DDBJ whole genome shotgun (WGS) entry which is preliminary data.</text>
</comment>
<dbReference type="STRING" id="1512.GCA_900049235_02457"/>
<organism evidence="2 3">
    <name type="scientific">Clostridium symbiosum (strain WAL-14163)</name>
    <dbReference type="NCBI Taxonomy" id="742740"/>
    <lineage>
        <taxon>Bacteria</taxon>
        <taxon>Bacillati</taxon>
        <taxon>Bacillota</taxon>
        <taxon>Clostridia</taxon>
        <taxon>Lachnospirales</taxon>
        <taxon>Lachnospiraceae</taxon>
        <taxon>Otoolea</taxon>
    </lineage>
</organism>
<dbReference type="eggNOG" id="ENOG5032U8X">
    <property type="taxonomic scope" value="Bacteria"/>
</dbReference>
<protein>
    <submittedName>
        <fullName evidence="2">Structural protein</fullName>
    </submittedName>
</protein>
<dbReference type="AlphaFoldDB" id="E7GMV0"/>
<dbReference type="InterPro" id="IPR056951">
    <property type="entry name" value="Phage_connect_2"/>
</dbReference>
<accession>E7GMV0</accession>
<evidence type="ECO:0000313" key="3">
    <source>
        <dbReference type="Proteomes" id="UP000002970"/>
    </source>
</evidence>
<dbReference type="EMBL" id="ADLQ01000051">
    <property type="protein sequence ID" value="EGA93838.1"/>
    <property type="molecule type" value="Genomic_DNA"/>
</dbReference>
<reference evidence="2 3" key="1">
    <citation type="submission" date="2010-12" db="EMBL/GenBank/DDBJ databases">
        <title>The Genome Sequence of Clostridium symbiosum strain WAL-14163.</title>
        <authorList>
            <person name="Earl A."/>
            <person name="Ward D."/>
            <person name="Feldgarden M."/>
            <person name="Gevers D."/>
            <person name="Finegold S.M."/>
            <person name="Summanen P.H."/>
            <person name="Molitoris D.R."/>
            <person name="Vaisanen M.L."/>
            <person name="Daigneault M."/>
            <person name="Young S.K."/>
            <person name="Zeng Q."/>
            <person name="Gargeya S."/>
            <person name="Fitzgerald M."/>
            <person name="Haas B."/>
            <person name="Abouelleil A."/>
            <person name="Alvarado L."/>
            <person name="Arachchi H.M."/>
            <person name="Berlin A."/>
            <person name="Brown A."/>
            <person name="Chapman S.B."/>
            <person name="Chen Z."/>
            <person name="Dunbar C."/>
            <person name="Freedman E."/>
            <person name="Gearin G."/>
            <person name="Gellesch M."/>
            <person name="Goldberg J."/>
            <person name="Griggs A."/>
            <person name="Gujja S."/>
            <person name="Heilman E."/>
            <person name="Heiman D."/>
            <person name="Howarth C."/>
            <person name="Larson L."/>
            <person name="Lui A."/>
            <person name="MacDonald P.J.P."/>
            <person name="Mehta T."/>
            <person name="Montmayeur A."/>
            <person name="Murphy C."/>
            <person name="Neiman D."/>
            <person name="Pearson M."/>
            <person name="Priest M."/>
            <person name="Roberts A."/>
            <person name="Saif S."/>
            <person name="Shea T."/>
            <person name="Shenoy N."/>
            <person name="Sisk P."/>
            <person name="Stolte C."/>
            <person name="Sykes S."/>
            <person name="White J."/>
            <person name="Yandava C."/>
            <person name="Nusbaum C."/>
            <person name="Birren B."/>
        </authorList>
    </citation>
    <scope>NUCLEOTIDE SEQUENCE [LARGE SCALE GENOMIC DNA]</scope>
    <source>
        <strain evidence="2 3">WAL-14163</strain>
    </source>
</reference>
<dbReference type="Proteomes" id="UP000002970">
    <property type="component" value="Unassembled WGS sequence"/>
</dbReference>
<evidence type="ECO:0000256" key="1">
    <source>
        <dbReference type="SAM" id="MobiDB-lite"/>
    </source>
</evidence>
<feature type="region of interest" description="Disordered" evidence="1">
    <location>
        <begin position="112"/>
        <end position="141"/>
    </location>
</feature>
<dbReference type="HOGENOM" id="CLU_1523252_0_0_9"/>
<evidence type="ECO:0000313" key="2">
    <source>
        <dbReference type="EMBL" id="EGA93838.1"/>
    </source>
</evidence>
<dbReference type="Pfam" id="PF24829">
    <property type="entry name" value="Phage_connect_2"/>
    <property type="match status" value="1"/>
</dbReference>
<sequence>MNITDSVLTSIKKLLGIAEEYEHFDADLIMHINSVFSILTQLGVGPSKGFMIEDKNATWKDFISDESKYMLVKSYMHLKVKLLFDPPISSAVLECYKTQISEYEWRLNVAAENSDTDPDEPEHYSGSYEVTPKAHQTQTLDTSGKVLSEDLVIHEVPYYQTSNSSGGVASYIAKEGDSK</sequence>
<proteinExistence type="predicted"/>